<dbReference type="SMR" id="A0A7I8X7R1"/>
<evidence type="ECO:0000313" key="4">
    <source>
        <dbReference type="EMBL" id="CAD5232832.1"/>
    </source>
</evidence>
<comment type="caution">
    <text evidence="4">The sequence shown here is derived from an EMBL/GenBank/DDBJ whole genome shotgun (WGS) entry which is preliminary data.</text>
</comment>
<dbReference type="InterPro" id="IPR036291">
    <property type="entry name" value="NAD(P)-bd_dom_sf"/>
</dbReference>
<keyword evidence="3" id="KW-1133">Transmembrane helix</keyword>
<keyword evidence="3" id="KW-0812">Transmembrane</keyword>
<accession>A0A7I8X7R1</accession>
<dbReference type="GO" id="GO:0016491">
    <property type="term" value="F:oxidoreductase activity"/>
    <property type="evidence" value="ECO:0007669"/>
    <property type="project" value="UniProtKB-KW"/>
</dbReference>
<dbReference type="InterPro" id="IPR020904">
    <property type="entry name" value="Sc_DH/Rdtase_CS"/>
</dbReference>
<evidence type="ECO:0000256" key="2">
    <source>
        <dbReference type="RuleBase" id="RU000363"/>
    </source>
</evidence>
<dbReference type="Proteomes" id="UP000582659">
    <property type="component" value="Unassembled WGS sequence"/>
</dbReference>
<dbReference type="InterPro" id="IPR002347">
    <property type="entry name" value="SDR_fam"/>
</dbReference>
<dbReference type="PANTHER" id="PTHR43313">
    <property type="entry name" value="SHORT-CHAIN DEHYDROGENASE/REDUCTASE FAMILY 9C"/>
    <property type="match status" value="1"/>
</dbReference>
<dbReference type="PRINTS" id="PR00080">
    <property type="entry name" value="SDRFAMILY"/>
</dbReference>
<gene>
    <name evidence="4" type="ORF">BXYJ_LOCUS12923</name>
</gene>
<evidence type="ECO:0000256" key="1">
    <source>
        <dbReference type="ARBA" id="ARBA00023002"/>
    </source>
</evidence>
<protein>
    <submittedName>
        <fullName evidence="4">(pine wood nematode) hypothetical protein</fullName>
    </submittedName>
</protein>
<dbReference type="PROSITE" id="PS00061">
    <property type="entry name" value="ADH_SHORT"/>
    <property type="match status" value="1"/>
</dbReference>
<reference evidence="4" key="1">
    <citation type="submission" date="2020-09" db="EMBL/GenBank/DDBJ databases">
        <authorList>
            <person name="Kikuchi T."/>
        </authorList>
    </citation>
    <scope>NUCLEOTIDE SEQUENCE</scope>
    <source>
        <strain evidence="4">Ka4C1</strain>
    </source>
</reference>
<keyword evidence="3" id="KW-0472">Membrane</keyword>
<dbReference type="Gene3D" id="3.40.50.720">
    <property type="entry name" value="NAD(P)-binding Rossmann-like Domain"/>
    <property type="match status" value="1"/>
</dbReference>
<dbReference type="AlphaFoldDB" id="A0A7I8X7R1"/>
<dbReference type="EMBL" id="CAJFCV020000005">
    <property type="protein sequence ID" value="CAG9125893.1"/>
    <property type="molecule type" value="Genomic_DNA"/>
</dbReference>
<dbReference type="EMBL" id="CAJFDI010000005">
    <property type="protein sequence ID" value="CAD5232832.1"/>
    <property type="molecule type" value="Genomic_DNA"/>
</dbReference>
<dbReference type="SUPFAM" id="SSF51735">
    <property type="entry name" value="NAD(P)-binding Rossmann-fold domains"/>
    <property type="match status" value="1"/>
</dbReference>
<dbReference type="OrthoDB" id="294295at2759"/>
<comment type="similarity">
    <text evidence="2">Belongs to the short-chain dehydrogenases/reductases (SDR) family.</text>
</comment>
<keyword evidence="5" id="KW-1185">Reference proteome</keyword>
<name>A0A7I8X7R1_BURXY</name>
<evidence type="ECO:0000256" key="3">
    <source>
        <dbReference type="SAM" id="Phobius"/>
    </source>
</evidence>
<dbReference type="PANTHER" id="PTHR43313:SF1">
    <property type="entry name" value="3BETA-HYDROXYSTEROID DEHYDROGENASE DHS-16"/>
    <property type="match status" value="1"/>
</dbReference>
<sequence>MADARRIGGGHNSAADKTWSNTIFMAWLEPCWLQMETLSMLCYLVQSAIVLIVLYNVITWLLQSRKITSYKNKAVFITGCDIGFGRLTAIELAKLGFTVFAGCLKEESIRSIEDEKDGLKGQIIGVKCDVTSDEEAKKATDFIKDNLKDKELWAIINNAGIFTSYGPAEWCDAEIYQKSMEVNFFGAVRVTNPLIPLLRESHGRIMVAASVAARCGTIFGSPYSTAKAAVNSWAEAMAFEYSTFSIKVGVLEPGVFTTNIIDREAKRRRVEFAWNRLDNSVKGVYGPRYVEELLSWWHKFIADQSCSDISLVIDSYVHFVTAEHPKFRYQPGFFSKWVWGK</sequence>
<dbReference type="GO" id="GO:0008202">
    <property type="term" value="P:steroid metabolic process"/>
    <property type="evidence" value="ECO:0007669"/>
    <property type="project" value="TreeGrafter"/>
</dbReference>
<proteinExistence type="inferred from homology"/>
<dbReference type="Pfam" id="PF00106">
    <property type="entry name" value="adh_short"/>
    <property type="match status" value="1"/>
</dbReference>
<organism evidence="4 5">
    <name type="scientific">Bursaphelenchus xylophilus</name>
    <name type="common">Pinewood nematode worm</name>
    <name type="synonym">Aphelenchoides xylophilus</name>
    <dbReference type="NCBI Taxonomy" id="6326"/>
    <lineage>
        <taxon>Eukaryota</taxon>
        <taxon>Metazoa</taxon>
        <taxon>Ecdysozoa</taxon>
        <taxon>Nematoda</taxon>
        <taxon>Chromadorea</taxon>
        <taxon>Rhabditida</taxon>
        <taxon>Tylenchina</taxon>
        <taxon>Tylenchomorpha</taxon>
        <taxon>Aphelenchoidea</taxon>
        <taxon>Aphelenchoididae</taxon>
        <taxon>Bursaphelenchus</taxon>
    </lineage>
</organism>
<evidence type="ECO:0000313" key="5">
    <source>
        <dbReference type="Proteomes" id="UP000659654"/>
    </source>
</evidence>
<feature type="transmembrane region" description="Helical" evidence="3">
    <location>
        <begin position="43"/>
        <end position="62"/>
    </location>
</feature>
<dbReference type="Proteomes" id="UP000659654">
    <property type="component" value="Unassembled WGS sequence"/>
</dbReference>
<keyword evidence="1" id="KW-0560">Oxidoreductase</keyword>
<dbReference type="PRINTS" id="PR00081">
    <property type="entry name" value="GDHRDH"/>
</dbReference>